<evidence type="ECO:0000256" key="1">
    <source>
        <dbReference type="SAM" id="MobiDB-lite"/>
    </source>
</evidence>
<feature type="region of interest" description="Disordered" evidence="1">
    <location>
        <begin position="1"/>
        <end position="46"/>
    </location>
</feature>
<evidence type="ECO:0000313" key="3">
    <source>
        <dbReference type="Proteomes" id="UP000265520"/>
    </source>
</evidence>
<evidence type="ECO:0000313" key="2">
    <source>
        <dbReference type="EMBL" id="MCI62018.1"/>
    </source>
</evidence>
<feature type="compositionally biased region" description="Basic and acidic residues" evidence="1">
    <location>
        <begin position="8"/>
        <end position="33"/>
    </location>
</feature>
<accession>A0A392TM61</accession>
<feature type="non-terminal residue" evidence="2">
    <location>
        <position position="85"/>
    </location>
</feature>
<name>A0A392TM61_9FABA</name>
<dbReference type="Proteomes" id="UP000265520">
    <property type="component" value="Unassembled WGS sequence"/>
</dbReference>
<dbReference type="AlphaFoldDB" id="A0A392TM61"/>
<reference evidence="2 3" key="1">
    <citation type="journal article" date="2018" name="Front. Plant Sci.">
        <title>Red Clover (Trifolium pratense) and Zigzag Clover (T. medium) - A Picture of Genomic Similarities and Differences.</title>
        <authorList>
            <person name="Dluhosova J."/>
            <person name="Istvanek J."/>
            <person name="Nedelnik J."/>
            <person name="Repkova J."/>
        </authorList>
    </citation>
    <scope>NUCLEOTIDE SEQUENCE [LARGE SCALE GENOMIC DNA]</scope>
    <source>
        <strain evidence="3">cv. 10/8</strain>
        <tissue evidence="2">Leaf</tissue>
    </source>
</reference>
<feature type="non-terminal residue" evidence="2">
    <location>
        <position position="1"/>
    </location>
</feature>
<protein>
    <submittedName>
        <fullName evidence="2">Uncharacterized protein</fullName>
    </submittedName>
</protein>
<dbReference type="EMBL" id="LXQA010611192">
    <property type="protein sequence ID" value="MCI62018.1"/>
    <property type="molecule type" value="Genomic_DNA"/>
</dbReference>
<proteinExistence type="predicted"/>
<keyword evidence="3" id="KW-1185">Reference proteome</keyword>
<organism evidence="2 3">
    <name type="scientific">Trifolium medium</name>
    <dbReference type="NCBI Taxonomy" id="97028"/>
    <lineage>
        <taxon>Eukaryota</taxon>
        <taxon>Viridiplantae</taxon>
        <taxon>Streptophyta</taxon>
        <taxon>Embryophyta</taxon>
        <taxon>Tracheophyta</taxon>
        <taxon>Spermatophyta</taxon>
        <taxon>Magnoliopsida</taxon>
        <taxon>eudicotyledons</taxon>
        <taxon>Gunneridae</taxon>
        <taxon>Pentapetalae</taxon>
        <taxon>rosids</taxon>
        <taxon>fabids</taxon>
        <taxon>Fabales</taxon>
        <taxon>Fabaceae</taxon>
        <taxon>Papilionoideae</taxon>
        <taxon>50 kb inversion clade</taxon>
        <taxon>NPAAA clade</taxon>
        <taxon>Hologalegina</taxon>
        <taxon>IRL clade</taxon>
        <taxon>Trifolieae</taxon>
        <taxon>Trifolium</taxon>
    </lineage>
</organism>
<comment type="caution">
    <text evidence="2">The sequence shown here is derived from an EMBL/GenBank/DDBJ whole genome shotgun (WGS) entry which is preliminary data.</text>
</comment>
<sequence length="85" mass="9008">EMQAALGKAEKDLGDLRTGHADEKKNLEEELGKVKSVMAPAEDEPVSAQGLTTRVELVGVIKSLGEKVVSGVTYGFNNAVAQLKI</sequence>